<reference evidence="2" key="1">
    <citation type="journal article" date="2019" name="Int. J. Syst. Evol. Microbiol.">
        <title>The Global Catalogue of Microorganisms (GCM) 10K type strain sequencing project: providing services to taxonomists for standard genome sequencing and annotation.</title>
        <authorList>
            <consortium name="The Broad Institute Genomics Platform"/>
            <consortium name="The Broad Institute Genome Sequencing Center for Infectious Disease"/>
            <person name="Wu L."/>
            <person name="Ma J."/>
        </authorList>
    </citation>
    <scope>NUCLEOTIDE SEQUENCE [LARGE SCALE GENOMIC DNA]</scope>
    <source>
        <strain evidence="2">JCM 16548</strain>
    </source>
</reference>
<dbReference type="InterPro" id="IPR003772">
    <property type="entry name" value="YceD"/>
</dbReference>
<accession>A0ABP7E5C6</accession>
<dbReference type="RefSeq" id="WP_344813658.1">
    <property type="nucleotide sequence ID" value="NZ_BAAAYX010000014.1"/>
</dbReference>
<dbReference type="EMBL" id="BAAAYX010000014">
    <property type="protein sequence ID" value="GAA3712392.1"/>
    <property type="molecule type" value="Genomic_DNA"/>
</dbReference>
<dbReference type="PANTHER" id="PTHR34374:SF1">
    <property type="entry name" value="LARGE RIBOSOMAL RNA SUBUNIT ACCUMULATION PROTEIN YCED HOMOLOG 1, CHLOROPLASTIC"/>
    <property type="match status" value="1"/>
</dbReference>
<evidence type="ECO:0000313" key="2">
    <source>
        <dbReference type="Proteomes" id="UP001500051"/>
    </source>
</evidence>
<dbReference type="PANTHER" id="PTHR34374">
    <property type="entry name" value="LARGE RIBOSOMAL RNA SUBUNIT ACCUMULATION PROTEIN YCED HOMOLOG 1, CHLOROPLASTIC"/>
    <property type="match status" value="1"/>
</dbReference>
<protein>
    <submittedName>
        <fullName evidence="1">DUF177 domain-containing protein</fullName>
    </submittedName>
</protein>
<proteinExistence type="predicted"/>
<sequence>MTSPHRRLDRRSGLVLDTHDLRRRAGELRTLQSTVMAPHELGIAVIRVPEGSPLELDLRLEAVVEGVLVTGTALVQLEGECVRCLTPISDELEVDVQELFTYPGSEASDEEASHLDGELIDLEPVLRDAIVLELPFQPLCRPDCRGLCPECGLDLNTVTEHDHDDAVDPRWSKLTQFESGAETP</sequence>
<dbReference type="Proteomes" id="UP001500051">
    <property type="component" value="Unassembled WGS sequence"/>
</dbReference>
<dbReference type="Pfam" id="PF02620">
    <property type="entry name" value="YceD"/>
    <property type="match status" value="1"/>
</dbReference>
<evidence type="ECO:0000313" key="1">
    <source>
        <dbReference type="EMBL" id="GAA3712392.1"/>
    </source>
</evidence>
<name>A0ABP7E5C6_9ACTN</name>
<gene>
    <name evidence="1" type="ORF">GCM10022204_34130</name>
</gene>
<organism evidence="1 2">
    <name type="scientific">Microlunatus aurantiacus</name>
    <dbReference type="NCBI Taxonomy" id="446786"/>
    <lineage>
        <taxon>Bacteria</taxon>
        <taxon>Bacillati</taxon>
        <taxon>Actinomycetota</taxon>
        <taxon>Actinomycetes</taxon>
        <taxon>Propionibacteriales</taxon>
        <taxon>Propionibacteriaceae</taxon>
        <taxon>Microlunatus</taxon>
    </lineage>
</organism>
<comment type="caution">
    <text evidence="1">The sequence shown here is derived from an EMBL/GenBank/DDBJ whole genome shotgun (WGS) entry which is preliminary data.</text>
</comment>
<keyword evidence="2" id="KW-1185">Reference proteome</keyword>